<keyword evidence="2" id="KW-0805">Transcription regulation</keyword>
<dbReference type="InterPro" id="IPR050950">
    <property type="entry name" value="HTH-type_LysR_regulators"/>
</dbReference>
<keyword evidence="3" id="KW-0238">DNA-binding</keyword>
<evidence type="ECO:0000256" key="2">
    <source>
        <dbReference type="ARBA" id="ARBA00023015"/>
    </source>
</evidence>
<protein>
    <submittedName>
        <fullName evidence="6">LysR family transcriptional regulator</fullName>
    </submittedName>
</protein>
<keyword evidence="7" id="KW-1185">Reference proteome</keyword>
<evidence type="ECO:0000313" key="6">
    <source>
        <dbReference type="EMBL" id="MCB8877972.1"/>
    </source>
</evidence>
<dbReference type="PROSITE" id="PS50931">
    <property type="entry name" value="HTH_LYSR"/>
    <property type="match status" value="1"/>
</dbReference>
<dbReference type="InterPro" id="IPR036390">
    <property type="entry name" value="WH_DNA-bd_sf"/>
</dbReference>
<proteinExistence type="inferred from homology"/>
<dbReference type="Gene3D" id="3.40.190.10">
    <property type="entry name" value="Periplasmic binding protein-like II"/>
    <property type="match status" value="2"/>
</dbReference>
<evidence type="ECO:0000256" key="4">
    <source>
        <dbReference type="ARBA" id="ARBA00023163"/>
    </source>
</evidence>
<dbReference type="InterPro" id="IPR005119">
    <property type="entry name" value="LysR_subst-bd"/>
</dbReference>
<comment type="caution">
    <text evidence="6">The sequence shown here is derived from an EMBL/GenBank/DDBJ whole genome shotgun (WGS) entry which is preliminary data.</text>
</comment>
<reference evidence="6" key="2">
    <citation type="submission" date="2021-01" db="EMBL/GenBank/DDBJ databases">
        <authorList>
            <person name="Mieszkin S."/>
            <person name="Pouder E."/>
            <person name="Alain K."/>
        </authorList>
    </citation>
    <scope>NUCLEOTIDE SEQUENCE</scope>
    <source>
        <strain evidence="6">HW T2.11</strain>
    </source>
</reference>
<sequence length="298" mass="31808">MRLPTVRQFRAFLHVAETGSVSIAAKSLGLTQPAVSQQLRELERILSVRLFERANGRSILTMAGQALVEPAQRAVAAAEDAVAVTAESKHGETGQIRIGSGATGCIHLLPTVLAAVKQAMPRLTLKVTIGDTADLLPLVQSGELDIGLMTLPVNRVAALSYQPLFSEPLMALLPQSDGLFPKGITPQQLAQFPFIAYRAAGDTRTIADNWFDTGGGSPKPIMELGSFEAIKVLVGAGLGVAIVPKLALSTPVSGTAICRLRPPLSRTVGYVVRGDKTLDRRLRLLIRHLEAFPAPWKS</sequence>
<dbReference type="AlphaFoldDB" id="A0A963YVI4"/>
<evidence type="ECO:0000256" key="1">
    <source>
        <dbReference type="ARBA" id="ARBA00009437"/>
    </source>
</evidence>
<dbReference type="InterPro" id="IPR036388">
    <property type="entry name" value="WH-like_DNA-bd_sf"/>
</dbReference>
<organism evidence="6 7">
    <name type="scientific">Acidisoma silvae</name>
    <dbReference type="NCBI Taxonomy" id="2802396"/>
    <lineage>
        <taxon>Bacteria</taxon>
        <taxon>Pseudomonadati</taxon>
        <taxon>Pseudomonadota</taxon>
        <taxon>Alphaproteobacteria</taxon>
        <taxon>Acetobacterales</taxon>
        <taxon>Acidocellaceae</taxon>
        <taxon>Acidisoma</taxon>
    </lineage>
</organism>
<keyword evidence="4" id="KW-0804">Transcription</keyword>
<comment type="similarity">
    <text evidence="1">Belongs to the LysR transcriptional regulatory family.</text>
</comment>
<dbReference type="GO" id="GO:0005829">
    <property type="term" value="C:cytosol"/>
    <property type="evidence" value="ECO:0007669"/>
    <property type="project" value="TreeGrafter"/>
</dbReference>
<dbReference type="RefSeq" id="WP_227323616.1">
    <property type="nucleotide sequence ID" value="NZ_JAESVB010000020.1"/>
</dbReference>
<dbReference type="PRINTS" id="PR00039">
    <property type="entry name" value="HTHLYSR"/>
</dbReference>
<dbReference type="CDD" id="cd05466">
    <property type="entry name" value="PBP2_LTTR_substrate"/>
    <property type="match status" value="1"/>
</dbReference>
<accession>A0A963YVI4</accession>
<dbReference type="Pfam" id="PF03466">
    <property type="entry name" value="LysR_substrate"/>
    <property type="match status" value="1"/>
</dbReference>
<dbReference type="Pfam" id="PF00126">
    <property type="entry name" value="HTH_1"/>
    <property type="match status" value="1"/>
</dbReference>
<dbReference type="Proteomes" id="UP000708298">
    <property type="component" value="Unassembled WGS sequence"/>
</dbReference>
<dbReference type="InterPro" id="IPR000847">
    <property type="entry name" value="LysR_HTH_N"/>
</dbReference>
<dbReference type="GO" id="GO:0003677">
    <property type="term" value="F:DNA binding"/>
    <property type="evidence" value="ECO:0007669"/>
    <property type="project" value="UniProtKB-KW"/>
</dbReference>
<dbReference type="PANTHER" id="PTHR30419">
    <property type="entry name" value="HTH-TYPE TRANSCRIPTIONAL REGULATOR YBHD"/>
    <property type="match status" value="1"/>
</dbReference>
<dbReference type="EMBL" id="JAESVB010000020">
    <property type="protein sequence ID" value="MCB8877972.1"/>
    <property type="molecule type" value="Genomic_DNA"/>
</dbReference>
<dbReference type="SUPFAM" id="SSF46785">
    <property type="entry name" value="Winged helix' DNA-binding domain"/>
    <property type="match status" value="1"/>
</dbReference>
<dbReference type="FunFam" id="1.10.10.10:FF:000001">
    <property type="entry name" value="LysR family transcriptional regulator"/>
    <property type="match status" value="1"/>
</dbReference>
<evidence type="ECO:0000313" key="7">
    <source>
        <dbReference type="Proteomes" id="UP000708298"/>
    </source>
</evidence>
<dbReference type="GO" id="GO:0003700">
    <property type="term" value="F:DNA-binding transcription factor activity"/>
    <property type="evidence" value="ECO:0007669"/>
    <property type="project" value="InterPro"/>
</dbReference>
<evidence type="ECO:0000259" key="5">
    <source>
        <dbReference type="PROSITE" id="PS50931"/>
    </source>
</evidence>
<gene>
    <name evidence="6" type="ORF">ASILVAE211_22475</name>
</gene>
<reference evidence="6" key="1">
    <citation type="journal article" date="2021" name="Microorganisms">
        <title>Acidisoma silvae sp. nov. and Acidisomacellulosilytica sp. nov., Two Acidophilic Bacteria Isolated from Decaying Wood, Hydrolyzing Cellulose and Producing Poly-3-hydroxybutyrate.</title>
        <authorList>
            <person name="Mieszkin S."/>
            <person name="Pouder E."/>
            <person name="Uroz S."/>
            <person name="Simon-Colin C."/>
            <person name="Alain K."/>
        </authorList>
    </citation>
    <scope>NUCLEOTIDE SEQUENCE</scope>
    <source>
        <strain evidence="6">HW T2.11</strain>
    </source>
</reference>
<name>A0A963YVI4_9PROT</name>
<dbReference type="SUPFAM" id="SSF53850">
    <property type="entry name" value="Periplasmic binding protein-like II"/>
    <property type="match status" value="1"/>
</dbReference>
<evidence type="ECO:0000256" key="3">
    <source>
        <dbReference type="ARBA" id="ARBA00023125"/>
    </source>
</evidence>
<dbReference type="Gene3D" id="1.10.10.10">
    <property type="entry name" value="Winged helix-like DNA-binding domain superfamily/Winged helix DNA-binding domain"/>
    <property type="match status" value="1"/>
</dbReference>
<feature type="domain" description="HTH lysR-type" evidence="5">
    <location>
        <begin position="4"/>
        <end position="61"/>
    </location>
</feature>